<reference evidence="1" key="1">
    <citation type="journal article" date="2020" name="Stud. Mycol.">
        <title>101 Dothideomycetes genomes: a test case for predicting lifestyles and emergence of pathogens.</title>
        <authorList>
            <person name="Haridas S."/>
            <person name="Albert R."/>
            <person name="Binder M."/>
            <person name="Bloem J."/>
            <person name="Labutti K."/>
            <person name="Salamov A."/>
            <person name="Andreopoulos B."/>
            <person name="Baker S."/>
            <person name="Barry K."/>
            <person name="Bills G."/>
            <person name="Bluhm B."/>
            <person name="Cannon C."/>
            <person name="Castanera R."/>
            <person name="Culley D."/>
            <person name="Daum C."/>
            <person name="Ezra D."/>
            <person name="Gonzalez J."/>
            <person name="Henrissat B."/>
            <person name="Kuo A."/>
            <person name="Liang C."/>
            <person name="Lipzen A."/>
            <person name="Lutzoni F."/>
            <person name="Magnuson J."/>
            <person name="Mondo S."/>
            <person name="Nolan M."/>
            <person name="Ohm R."/>
            <person name="Pangilinan J."/>
            <person name="Park H.-J."/>
            <person name="Ramirez L."/>
            <person name="Alfaro M."/>
            <person name="Sun H."/>
            <person name="Tritt A."/>
            <person name="Yoshinaga Y."/>
            <person name="Zwiers L.-H."/>
            <person name="Turgeon B."/>
            <person name="Goodwin S."/>
            <person name="Spatafora J."/>
            <person name="Crous P."/>
            <person name="Grigoriev I."/>
        </authorList>
    </citation>
    <scope>NUCLEOTIDE SEQUENCE</scope>
    <source>
        <strain evidence="1">CBS 123094</strain>
    </source>
</reference>
<dbReference type="AlphaFoldDB" id="A0A6A5WYP8"/>
<protein>
    <submittedName>
        <fullName evidence="1">Uncharacterized protein</fullName>
    </submittedName>
</protein>
<proteinExistence type="predicted"/>
<evidence type="ECO:0000313" key="1">
    <source>
        <dbReference type="EMBL" id="KAF2006973.1"/>
    </source>
</evidence>
<dbReference type="Proteomes" id="UP000799779">
    <property type="component" value="Unassembled WGS sequence"/>
</dbReference>
<gene>
    <name evidence="1" type="ORF">P154DRAFT_179948</name>
</gene>
<accession>A0A6A5WYP8</accession>
<sequence length="171" mass="18737">MGGSRSPPILLVSRFSPHSSLTTALHYSFCLHSDFLVSLACALTYTIAPAHHKHACTFFLTRFCAFSRAITLCDSVFVILRAPSRRVFHVHRRRRCSIPAHTDPYPDLSRNHIHFANLASSVSAALFLLAMPAHSRPASCVLRPERLDAPGPGAAAGDTACHPRTPTAWLL</sequence>
<organism evidence="1 2">
    <name type="scientific">Amniculicola lignicola CBS 123094</name>
    <dbReference type="NCBI Taxonomy" id="1392246"/>
    <lineage>
        <taxon>Eukaryota</taxon>
        <taxon>Fungi</taxon>
        <taxon>Dikarya</taxon>
        <taxon>Ascomycota</taxon>
        <taxon>Pezizomycotina</taxon>
        <taxon>Dothideomycetes</taxon>
        <taxon>Pleosporomycetidae</taxon>
        <taxon>Pleosporales</taxon>
        <taxon>Amniculicolaceae</taxon>
        <taxon>Amniculicola</taxon>
    </lineage>
</organism>
<keyword evidence="2" id="KW-1185">Reference proteome</keyword>
<evidence type="ECO:0000313" key="2">
    <source>
        <dbReference type="Proteomes" id="UP000799779"/>
    </source>
</evidence>
<dbReference type="EMBL" id="ML977558">
    <property type="protein sequence ID" value="KAF2006973.1"/>
    <property type="molecule type" value="Genomic_DNA"/>
</dbReference>
<name>A0A6A5WYP8_9PLEO</name>